<protein>
    <submittedName>
        <fullName evidence="2">Uncharacterized protein</fullName>
    </submittedName>
</protein>
<feature type="region of interest" description="Disordered" evidence="1">
    <location>
        <begin position="125"/>
        <end position="147"/>
    </location>
</feature>
<name>A0A8F1MCB0_9BACT</name>
<gene>
    <name evidence="2" type="ORF">KOY48_01140</name>
</gene>
<dbReference type="KEGG" id="mnd:KOY48_01140"/>
<dbReference type="AlphaFoldDB" id="A0A8F1MCB0"/>
<evidence type="ECO:0000256" key="1">
    <source>
        <dbReference type="SAM" id="MobiDB-lite"/>
    </source>
</evidence>
<dbReference type="EMBL" id="CP076460">
    <property type="protein sequence ID" value="QWQ32455.1"/>
    <property type="molecule type" value="Genomic_DNA"/>
</dbReference>
<evidence type="ECO:0000313" key="3">
    <source>
        <dbReference type="Proteomes" id="UP000679129"/>
    </source>
</evidence>
<keyword evidence="3" id="KW-1185">Reference proteome</keyword>
<dbReference type="SUPFAM" id="SSF50985">
    <property type="entry name" value="RCC1/BLIP-II"/>
    <property type="match status" value="1"/>
</dbReference>
<organism evidence="2 3">
    <name type="scientific">Candidatus Minimicrobia naudis</name>
    <dbReference type="NCBI Taxonomy" id="2841263"/>
    <lineage>
        <taxon>Bacteria</taxon>
        <taxon>Candidatus Saccharimonadota</taxon>
        <taxon>Candidatus Saccharimonadota incertae sedis</taxon>
        <taxon>Candidatus Minimicrobia</taxon>
    </lineage>
</organism>
<sequence>MGSGAATGFLPAPVKVNVPFTSSGETSMYVGKDFLCALRTGEMYCWGNNNKGQVGNGQSSNSPVTRPTLIAPPGGAVESASMKLRVEYAKKGSAATCSAVSNSDWQVVTGASKLAYSASGPADGANINSNSSDPELPAGATASRPQSLVRKSGVAGTFTNAQKISAGEVGVWDLALVDKGLDRNESYCVRVATDTTVAPGSSIDSYTTYPEFKTAPGSLDIRFRDNAGATITDTGTRFDNSIMSNSSVITGASLSDSNSKQIEVVNTQTDAGWSVVLSASNGSTARWQQSGGTKSYMFNGNNDNHGFLSVKFATASIASVGKFIKRINVQNNRNTKRC</sequence>
<dbReference type="Gene3D" id="2.130.10.30">
    <property type="entry name" value="Regulator of chromosome condensation 1/beta-lactamase-inhibitor protein II"/>
    <property type="match status" value="1"/>
</dbReference>
<proteinExistence type="predicted"/>
<dbReference type="PROSITE" id="PS50012">
    <property type="entry name" value="RCC1_3"/>
    <property type="match status" value="1"/>
</dbReference>
<dbReference type="Proteomes" id="UP000679129">
    <property type="component" value="Chromosome"/>
</dbReference>
<accession>A0A8F1MCB0</accession>
<dbReference type="InterPro" id="IPR000408">
    <property type="entry name" value="Reg_chr_condens"/>
</dbReference>
<dbReference type="Pfam" id="PF00415">
    <property type="entry name" value="RCC1"/>
    <property type="match status" value="1"/>
</dbReference>
<evidence type="ECO:0000313" key="2">
    <source>
        <dbReference type="EMBL" id="QWQ32455.1"/>
    </source>
</evidence>
<dbReference type="InterPro" id="IPR009091">
    <property type="entry name" value="RCC1/BLIP-II"/>
</dbReference>
<reference evidence="2" key="1">
    <citation type="submission" date="2021-06" db="EMBL/GenBank/DDBJ databases">
        <title>An adapted protocol for Saccharibacteria cultivation: two new species join this phylum of Candidate Phyla Radiations.</title>
        <authorList>
            <person name="Ibrahim A."/>
            <person name="Maatouk M."/>
            <person name="Zgheib R."/>
            <person name="Haddad G."/>
            <person name="Bou Khalil J."/>
            <person name="Raoult D."/>
            <person name="Bittar F."/>
        </authorList>
    </citation>
    <scope>NUCLEOTIDE SEQUENCE</scope>
    <source>
        <strain evidence="2">IHU1</strain>
    </source>
</reference>